<name>A0A090MSW7_STRRB</name>
<dbReference type="WormBase" id="SRAE_0000053200">
    <property type="protein sequence ID" value="SRP11447"/>
    <property type="gene ID" value="WBGene00256278"/>
</dbReference>
<dbReference type="CTD" id="36373776"/>
<gene>
    <name evidence="2 4 5" type="ORF">SRAE_0000053200</name>
</gene>
<dbReference type="AlphaFoldDB" id="A0A090MSW7"/>
<sequence length="69" mass="7918">MLSTSEVCTIFLYEFKKGTSTLKTARNINEAFGENLVSRAIAKKRFKKFKEKNKSLKNEKRGRPDSVFG</sequence>
<proteinExistence type="predicted"/>
<evidence type="ECO:0000313" key="5">
    <source>
        <dbReference type="WormBase" id="SRAE_0000053200"/>
    </source>
</evidence>
<keyword evidence="3" id="KW-1185">Reference proteome</keyword>
<accession>A0A090MSW7</accession>
<dbReference type="Pfam" id="PF17906">
    <property type="entry name" value="HTH_48"/>
    <property type="match status" value="1"/>
</dbReference>
<evidence type="ECO:0000313" key="3">
    <source>
        <dbReference type="Proteomes" id="UP000035682"/>
    </source>
</evidence>
<dbReference type="OrthoDB" id="616263at2759"/>
<reference evidence="4" key="3">
    <citation type="submission" date="2020-12" db="UniProtKB">
        <authorList>
            <consortium name="WormBaseParasite"/>
        </authorList>
    </citation>
    <scope>IDENTIFICATION</scope>
</reference>
<feature type="domain" description="Mos1 transposase HTH" evidence="1">
    <location>
        <begin position="8"/>
        <end position="53"/>
    </location>
</feature>
<dbReference type="WBParaSite" id="SRAE_0000053200.1">
    <property type="protein sequence ID" value="SRAE_0000053200.1"/>
    <property type="gene ID" value="WBGene00256278"/>
</dbReference>
<evidence type="ECO:0000259" key="1">
    <source>
        <dbReference type="Pfam" id="PF17906"/>
    </source>
</evidence>
<organism evidence="2">
    <name type="scientific">Strongyloides ratti</name>
    <name type="common">Parasitic roundworm</name>
    <dbReference type="NCBI Taxonomy" id="34506"/>
    <lineage>
        <taxon>Eukaryota</taxon>
        <taxon>Metazoa</taxon>
        <taxon>Ecdysozoa</taxon>
        <taxon>Nematoda</taxon>
        <taxon>Chromadorea</taxon>
        <taxon>Rhabditida</taxon>
        <taxon>Tylenchina</taxon>
        <taxon>Panagrolaimomorpha</taxon>
        <taxon>Strongyloidoidea</taxon>
        <taxon>Strongyloididae</taxon>
        <taxon>Strongyloides</taxon>
    </lineage>
</organism>
<protein>
    <submittedName>
        <fullName evidence="4">HTH_48 domain-containing protein</fullName>
    </submittedName>
</protein>
<evidence type="ECO:0000313" key="2">
    <source>
        <dbReference type="EMBL" id="CEF61408.1"/>
    </source>
</evidence>
<dbReference type="InterPro" id="IPR041426">
    <property type="entry name" value="Mos1_HTH"/>
</dbReference>
<dbReference type="RefSeq" id="XP_024500617.1">
    <property type="nucleotide sequence ID" value="XM_024646435.1"/>
</dbReference>
<reference evidence="2" key="2">
    <citation type="submission" date="2014-09" db="EMBL/GenBank/DDBJ databases">
        <authorList>
            <person name="Aslett A.Martin."/>
        </authorList>
    </citation>
    <scope>NUCLEOTIDE SEQUENCE</scope>
    <source>
        <strain evidence="2">ED321 Heterogonic</strain>
    </source>
</reference>
<dbReference type="GeneID" id="36373776"/>
<evidence type="ECO:0000313" key="4">
    <source>
        <dbReference type="WBParaSite" id="SRAE_0000053200.1"/>
    </source>
</evidence>
<reference evidence="3" key="1">
    <citation type="submission" date="2014-09" db="EMBL/GenBank/DDBJ databases">
        <authorList>
            <person name="Martin A.A."/>
        </authorList>
    </citation>
    <scope>NUCLEOTIDE SEQUENCE</scope>
    <source>
        <strain evidence="3">ED321</strain>
    </source>
</reference>
<dbReference type="OMA" id="MVLPSYI"/>
<dbReference type="Gene3D" id="1.10.10.1450">
    <property type="match status" value="1"/>
</dbReference>
<dbReference type="EMBL" id="LN609407">
    <property type="protein sequence ID" value="CEF61408.1"/>
    <property type="molecule type" value="Genomic_DNA"/>
</dbReference>
<dbReference type="Proteomes" id="UP000035682">
    <property type="component" value="Unplaced"/>
</dbReference>